<keyword evidence="2" id="KW-1133">Transmembrane helix</keyword>
<dbReference type="EMBL" id="LCWV01000006">
    <property type="protein sequence ID" value="PWI72129.1"/>
    <property type="molecule type" value="Genomic_DNA"/>
</dbReference>
<evidence type="ECO:0000256" key="2">
    <source>
        <dbReference type="SAM" id="Phobius"/>
    </source>
</evidence>
<keyword evidence="2" id="KW-0472">Membrane</keyword>
<proteinExistence type="predicted"/>
<dbReference type="AlphaFoldDB" id="A0A2U3EC98"/>
<feature type="transmembrane region" description="Helical" evidence="2">
    <location>
        <begin position="216"/>
        <end position="239"/>
    </location>
</feature>
<evidence type="ECO:0000313" key="4">
    <source>
        <dbReference type="Proteomes" id="UP000245956"/>
    </source>
</evidence>
<sequence>MINFTSLPTSLPSFPSTWTAPTSCFASTNYYRVLLGSGYVSNMYGTPTPVFTGNYPTGDCWPPSSTKGVPYLTTGDCPSGFTRACATGGPESRGKPMSTVTCCPSVTGNVLSFMCKDNEYGCHATATSGAVWTGVITDIGLDTPTEAPVTRTPYLNEGLEAWGIKLISAAPPSTTAPTLSTTVVPQQTDHEPSTTAILSGGQQEPASEQRRLRTGAIVGISIGVIIAVSLLGLAFLVVVRARRTRHTQSASASANSYTEGPECENTNETDARYAARFLHSRDAPKGPTWELPG</sequence>
<feature type="region of interest" description="Disordered" evidence="1">
    <location>
        <begin position="247"/>
        <end position="266"/>
    </location>
</feature>
<accession>A0A2U3EC98</accession>
<organism evidence="3 4">
    <name type="scientific">Purpureocillium lilacinum</name>
    <name type="common">Paecilomyces lilacinus</name>
    <dbReference type="NCBI Taxonomy" id="33203"/>
    <lineage>
        <taxon>Eukaryota</taxon>
        <taxon>Fungi</taxon>
        <taxon>Dikarya</taxon>
        <taxon>Ascomycota</taxon>
        <taxon>Pezizomycotina</taxon>
        <taxon>Sordariomycetes</taxon>
        <taxon>Hypocreomycetidae</taxon>
        <taxon>Hypocreales</taxon>
        <taxon>Ophiocordycipitaceae</taxon>
        <taxon>Purpureocillium</taxon>
    </lineage>
</organism>
<dbReference type="Proteomes" id="UP000245956">
    <property type="component" value="Unassembled WGS sequence"/>
</dbReference>
<evidence type="ECO:0000256" key="1">
    <source>
        <dbReference type="SAM" id="MobiDB-lite"/>
    </source>
</evidence>
<feature type="region of interest" description="Disordered" evidence="1">
    <location>
        <begin position="174"/>
        <end position="208"/>
    </location>
</feature>
<evidence type="ECO:0000313" key="3">
    <source>
        <dbReference type="EMBL" id="PWI72129.1"/>
    </source>
</evidence>
<reference evidence="3 4" key="1">
    <citation type="journal article" date="2016" name="Front. Microbiol.">
        <title>Genome and transcriptome sequences reveal the specific parasitism of the nematophagous Purpureocillium lilacinum 36-1.</title>
        <authorList>
            <person name="Xie J."/>
            <person name="Li S."/>
            <person name="Mo C."/>
            <person name="Xiao X."/>
            <person name="Peng D."/>
            <person name="Wang G."/>
            <person name="Xiao Y."/>
        </authorList>
    </citation>
    <scope>NUCLEOTIDE SEQUENCE [LARGE SCALE GENOMIC DNA]</scope>
    <source>
        <strain evidence="3 4">36-1</strain>
    </source>
</reference>
<keyword evidence="2" id="KW-0812">Transmembrane</keyword>
<comment type="caution">
    <text evidence="3">The sequence shown here is derived from an EMBL/GenBank/DDBJ whole genome shotgun (WGS) entry which is preliminary data.</text>
</comment>
<feature type="compositionally biased region" description="Polar residues" evidence="1">
    <location>
        <begin position="183"/>
        <end position="206"/>
    </location>
</feature>
<name>A0A2U3EC98_PURLI</name>
<protein>
    <submittedName>
        <fullName evidence="3">Uncharacterized protein</fullName>
    </submittedName>
</protein>
<feature type="compositionally biased region" description="Polar residues" evidence="1">
    <location>
        <begin position="247"/>
        <end position="260"/>
    </location>
</feature>
<gene>
    <name evidence="3" type="ORF">PCL_10752</name>
</gene>